<keyword evidence="2" id="KW-1185">Reference proteome</keyword>
<dbReference type="AlphaFoldDB" id="A0A433D252"/>
<evidence type="ECO:0000313" key="2">
    <source>
        <dbReference type="Proteomes" id="UP000268093"/>
    </source>
</evidence>
<reference evidence="1 2" key="1">
    <citation type="journal article" date="2018" name="New Phytol.">
        <title>Phylogenomics of Endogonaceae and evolution of mycorrhizas within Mucoromycota.</title>
        <authorList>
            <person name="Chang Y."/>
            <person name="Desiro A."/>
            <person name="Na H."/>
            <person name="Sandor L."/>
            <person name="Lipzen A."/>
            <person name="Clum A."/>
            <person name="Barry K."/>
            <person name="Grigoriev I.V."/>
            <person name="Martin F.M."/>
            <person name="Stajich J.E."/>
            <person name="Smith M.E."/>
            <person name="Bonito G."/>
            <person name="Spatafora J.W."/>
        </authorList>
    </citation>
    <scope>NUCLEOTIDE SEQUENCE [LARGE SCALE GENOMIC DNA]</scope>
    <source>
        <strain evidence="1 2">GMNB39</strain>
    </source>
</reference>
<comment type="caution">
    <text evidence="1">The sequence shown here is derived from an EMBL/GenBank/DDBJ whole genome shotgun (WGS) entry which is preliminary data.</text>
</comment>
<dbReference type="Proteomes" id="UP000268093">
    <property type="component" value="Unassembled WGS sequence"/>
</dbReference>
<accession>A0A433D252</accession>
<protein>
    <submittedName>
        <fullName evidence="1">Uncharacterized protein</fullName>
    </submittedName>
</protein>
<evidence type="ECO:0000313" key="1">
    <source>
        <dbReference type="EMBL" id="RUP44918.1"/>
    </source>
</evidence>
<proteinExistence type="predicted"/>
<gene>
    <name evidence="1" type="ORF">BC936DRAFT_148862</name>
</gene>
<sequence length="79" mass="8656">MQSPAHQLSYDALCAEVGDKEVDRLIEAGVLEYRAGPELVGEEEWSAGWPVVRPESGIVLRAIGEVKEEVECCEEVQGI</sequence>
<name>A0A433D252_9FUNG</name>
<organism evidence="1 2">
    <name type="scientific">Jimgerdemannia flammicorona</name>
    <dbReference type="NCBI Taxonomy" id="994334"/>
    <lineage>
        <taxon>Eukaryota</taxon>
        <taxon>Fungi</taxon>
        <taxon>Fungi incertae sedis</taxon>
        <taxon>Mucoromycota</taxon>
        <taxon>Mucoromycotina</taxon>
        <taxon>Endogonomycetes</taxon>
        <taxon>Endogonales</taxon>
        <taxon>Endogonaceae</taxon>
        <taxon>Jimgerdemannia</taxon>
    </lineage>
</organism>
<dbReference type="EMBL" id="RBNI01008150">
    <property type="protein sequence ID" value="RUP44918.1"/>
    <property type="molecule type" value="Genomic_DNA"/>
</dbReference>